<feature type="region of interest" description="Disordered" evidence="14">
    <location>
        <begin position="317"/>
        <end position="349"/>
    </location>
</feature>
<evidence type="ECO:0000256" key="6">
    <source>
        <dbReference type="ARBA" id="ARBA00022490"/>
    </source>
</evidence>
<evidence type="ECO:0000256" key="10">
    <source>
        <dbReference type="ARBA" id="ARBA00023158"/>
    </source>
</evidence>
<evidence type="ECO:0000256" key="8">
    <source>
        <dbReference type="ARBA" id="ARBA00022871"/>
    </source>
</evidence>
<sequence>MVLSQVPRSLAAFAMPNRKATRNAYYFFVQEKIPELRRRGLPVARVADAIPHCSADWALLSQDEKEKYADMARAWRAAQGKDSGPSEKQKPVCTPLRKPGMLVPKQNVSPPDMSSLSLKNDQALLGGIFYFLNIFSHGELPPHCEQRFLPCEIGCVKYSLQDGIIEDFHSFIIPGEIPRGFRFHCQAASDSSHKIPISNFESGCDQATVLQNLYRFIHPNPGKWPPIYCKSDDRARVNWCLKHMEKGSEIRQNLELLTVEDLVVGIYQQKFLKEPSKTWVRSLLDVAMWDYSSNTSGSGSVPLNGRIGHHQKWGSELWPQSASHGNPAEDGEQRRGRHGEAPHPPTPCHSAHTLHLLSCEVRVNRPAPVGRFFTPAICQGPDGLEVSFRGRSLRGEEVEVPPGLLGYVMVMEEKSMGKQDFSVGSDKDEQELVEPPEALERDFDHFIRASASFSRFTLWGLESIPGPDAKVRAALTWPSLAEAIHKQAWLACNVPCRGLGQCFFWSPGACQPDRIRNRLWVLILLEHTDWVCSVESSGVCKWHEENDILFCALAVCKKIAYCISNSLATLFGIQLTEAHVPLQDYEASNRVTPKMVILDAGRYQVTTLLVVKISGPNSSVRGRGITRLLERISGSSSSVPRFSSCETALSPSLSPKGGYKSFSPLS</sequence>
<evidence type="ECO:0000256" key="13">
    <source>
        <dbReference type="ARBA" id="ARBA00025698"/>
    </source>
</evidence>
<dbReference type="EMBL" id="JAULJE010000022">
    <property type="protein sequence ID" value="KAK1329503.1"/>
    <property type="molecule type" value="Genomic_DNA"/>
</dbReference>
<comment type="subcellular location">
    <subcellularLocation>
        <location evidence="2">Cytoplasm</location>
    </subcellularLocation>
    <subcellularLocation>
        <location evidence="1">Nucleus</location>
    </subcellularLocation>
</comment>
<dbReference type="GO" id="GO:0043186">
    <property type="term" value="C:P granule"/>
    <property type="evidence" value="ECO:0007669"/>
    <property type="project" value="TreeGrafter"/>
</dbReference>
<feature type="domain" description="Maelstrom" evidence="16">
    <location>
        <begin position="535"/>
        <end position="583"/>
    </location>
</feature>
<comment type="function">
    <text evidence="13">Plays a central role during spermatogenesis by repressing transposable elements and preventing their mobilization, which is essential for the germline integrity. Acts via the piRNA metabolic process, which mediates the repression of transposable elements during meiosis by forming complexes composed of piRNAs and Piwi proteins and governs the methylation and subsequent repression of transposons. Its association with piP-bodies suggests a participation in the secondary piRNAs metabolic process. Required for the localization of germ-cell factors to the meiotic nuage.</text>
</comment>
<dbReference type="AlphaFoldDB" id="A0AA40LFC1"/>
<dbReference type="InterPro" id="IPR024970">
    <property type="entry name" value="Maelstrom"/>
</dbReference>
<dbReference type="GO" id="GO:0007283">
    <property type="term" value="P:spermatogenesis"/>
    <property type="evidence" value="ECO:0007669"/>
    <property type="project" value="UniProtKB-KW"/>
</dbReference>
<dbReference type="SUPFAM" id="SSF47095">
    <property type="entry name" value="HMG-box"/>
    <property type="match status" value="1"/>
</dbReference>
<feature type="domain" description="Maelstrom" evidence="16">
    <location>
        <begin position="144"/>
        <end position="296"/>
    </location>
</feature>
<organism evidence="17 18">
    <name type="scientific">Cnephaeus nilssonii</name>
    <name type="common">Northern bat</name>
    <name type="synonym">Eptesicus nilssonii</name>
    <dbReference type="NCBI Taxonomy" id="3371016"/>
    <lineage>
        <taxon>Eukaryota</taxon>
        <taxon>Metazoa</taxon>
        <taxon>Chordata</taxon>
        <taxon>Craniata</taxon>
        <taxon>Vertebrata</taxon>
        <taxon>Euteleostomi</taxon>
        <taxon>Mammalia</taxon>
        <taxon>Eutheria</taxon>
        <taxon>Laurasiatheria</taxon>
        <taxon>Chiroptera</taxon>
        <taxon>Yangochiroptera</taxon>
        <taxon>Vespertilionidae</taxon>
        <taxon>Cnephaeus</taxon>
    </lineage>
</organism>
<evidence type="ECO:0000256" key="12">
    <source>
        <dbReference type="ARBA" id="ARBA00023254"/>
    </source>
</evidence>
<dbReference type="Pfam" id="PF09011">
    <property type="entry name" value="HMG_box_2"/>
    <property type="match status" value="1"/>
</dbReference>
<gene>
    <name evidence="17" type="ORF">QTO34_011695</name>
</gene>
<keyword evidence="12" id="KW-0469">Meiosis</keyword>
<keyword evidence="10" id="KW-0943">RNA-mediated gene silencing</keyword>
<keyword evidence="7" id="KW-0221">Differentiation</keyword>
<dbReference type="PANTHER" id="PTHR21358:SF4">
    <property type="entry name" value="PROTEIN MAELSTROM HOMOLOG"/>
    <property type="match status" value="1"/>
</dbReference>
<keyword evidence="5" id="KW-0217">Developmental protein</keyword>
<dbReference type="Gene3D" id="1.10.30.10">
    <property type="entry name" value="High mobility group box domain"/>
    <property type="match status" value="1"/>
</dbReference>
<keyword evidence="8" id="KW-0744">Spermatogenesis</keyword>
<evidence type="ECO:0000256" key="4">
    <source>
        <dbReference type="ARBA" id="ARBA00021076"/>
    </source>
</evidence>
<evidence type="ECO:0000313" key="17">
    <source>
        <dbReference type="EMBL" id="KAK1329503.1"/>
    </source>
</evidence>
<name>A0AA40LFC1_CNENI</name>
<evidence type="ECO:0000256" key="5">
    <source>
        <dbReference type="ARBA" id="ARBA00022473"/>
    </source>
</evidence>
<dbReference type="Pfam" id="PF13017">
    <property type="entry name" value="Maelstrom"/>
    <property type="match status" value="2"/>
</dbReference>
<dbReference type="GO" id="GO:0005634">
    <property type="term" value="C:nucleus"/>
    <property type="evidence" value="ECO:0007669"/>
    <property type="project" value="UniProtKB-SubCell"/>
</dbReference>
<evidence type="ECO:0000313" key="18">
    <source>
        <dbReference type="Proteomes" id="UP001177744"/>
    </source>
</evidence>
<accession>A0AA40LFC1</accession>
<dbReference type="GO" id="GO:0043565">
    <property type="term" value="F:sequence-specific DNA binding"/>
    <property type="evidence" value="ECO:0007669"/>
    <property type="project" value="TreeGrafter"/>
</dbReference>
<dbReference type="GO" id="GO:0006401">
    <property type="term" value="P:RNA catabolic process"/>
    <property type="evidence" value="ECO:0007669"/>
    <property type="project" value="InterPro"/>
</dbReference>
<dbReference type="CDD" id="cd21992">
    <property type="entry name" value="HMG-box_MAEL"/>
    <property type="match status" value="1"/>
</dbReference>
<comment type="caution">
    <text evidence="17">The sequence shown here is derived from an EMBL/GenBank/DDBJ whole genome shotgun (WGS) entry which is preliminary data.</text>
</comment>
<feature type="domain" description="HMG box" evidence="15">
    <location>
        <begin position="16"/>
        <end position="85"/>
    </location>
</feature>
<dbReference type="InterPro" id="IPR039259">
    <property type="entry name" value="Protein_maelstrom"/>
</dbReference>
<dbReference type="InterPro" id="IPR013924">
    <property type="entry name" value="RNase_H2_suC"/>
</dbReference>
<evidence type="ECO:0000256" key="14">
    <source>
        <dbReference type="SAM" id="MobiDB-lite"/>
    </source>
</evidence>
<dbReference type="InterPro" id="IPR036910">
    <property type="entry name" value="HMG_box_dom_sf"/>
</dbReference>
<evidence type="ECO:0000256" key="11">
    <source>
        <dbReference type="ARBA" id="ARBA00023242"/>
    </source>
</evidence>
<dbReference type="FunFam" id="1.10.30.10:FF:000035">
    <property type="entry name" value="Maelstrom spermatogenic transposon silencer"/>
    <property type="match status" value="1"/>
</dbReference>
<evidence type="ECO:0000256" key="2">
    <source>
        <dbReference type="ARBA" id="ARBA00004496"/>
    </source>
</evidence>
<dbReference type="PANTHER" id="PTHR21358">
    <property type="entry name" value="PROTEIN MAELSTROM HOMOLOG"/>
    <property type="match status" value="1"/>
</dbReference>
<evidence type="ECO:0000256" key="1">
    <source>
        <dbReference type="ARBA" id="ARBA00004123"/>
    </source>
</evidence>
<keyword evidence="11" id="KW-0539">Nucleus</keyword>
<dbReference type="GO" id="GO:0032299">
    <property type="term" value="C:ribonuclease H2 complex"/>
    <property type="evidence" value="ECO:0007669"/>
    <property type="project" value="InterPro"/>
</dbReference>
<protein>
    <recommendedName>
        <fullName evidence="4">Protein maelstrom homolog</fullName>
    </recommendedName>
</protein>
<dbReference type="InterPro" id="IPR009071">
    <property type="entry name" value="HMG_box_dom"/>
</dbReference>
<keyword evidence="6" id="KW-0963">Cytoplasm</keyword>
<dbReference type="CDD" id="cd09271">
    <property type="entry name" value="RNase_H2-C"/>
    <property type="match status" value="1"/>
</dbReference>
<keyword evidence="9" id="KW-0238">DNA-binding</keyword>
<dbReference type="GO" id="GO:0030154">
    <property type="term" value="P:cell differentiation"/>
    <property type="evidence" value="ECO:0007669"/>
    <property type="project" value="UniProtKB-KW"/>
</dbReference>
<dbReference type="Proteomes" id="UP001177744">
    <property type="component" value="Unassembled WGS sequence"/>
</dbReference>
<dbReference type="GO" id="GO:0007140">
    <property type="term" value="P:male meiotic nuclear division"/>
    <property type="evidence" value="ECO:0007669"/>
    <property type="project" value="TreeGrafter"/>
</dbReference>
<dbReference type="Gene3D" id="2.40.128.680">
    <property type="match status" value="1"/>
</dbReference>
<evidence type="ECO:0000256" key="3">
    <source>
        <dbReference type="ARBA" id="ARBA00007057"/>
    </source>
</evidence>
<evidence type="ECO:0000259" key="15">
    <source>
        <dbReference type="Pfam" id="PF09011"/>
    </source>
</evidence>
<keyword evidence="18" id="KW-1185">Reference proteome</keyword>
<feature type="region of interest" description="Disordered" evidence="14">
    <location>
        <begin position="636"/>
        <end position="666"/>
    </location>
</feature>
<reference evidence="17" key="1">
    <citation type="submission" date="2023-06" db="EMBL/GenBank/DDBJ databases">
        <title>Reference genome for the Northern bat (Eptesicus nilssonii), a most northern bat species.</title>
        <authorList>
            <person name="Laine V.N."/>
            <person name="Pulliainen A.T."/>
            <person name="Lilley T.M."/>
        </authorList>
    </citation>
    <scope>NUCLEOTIDE SEQUENCE</scope>
    <source>
        <strain evidence="17">BLF_Eptnil</strain>
        <tissue evidence="17">Kidney</tissue>
    </source>
</reference>
<proteinExistence type="inferred from homology"/>
<dbReference type="Pfam" id="PF08615">
    <property type="entry name" value="RNase_H2_suC"/>
    <property type="match status" value="1"/>
</dbReference>
<evidence type="ECO:0000256" key="7">
    <source>
        <dbReference type="ARBA" id="ARBA00022782"/>
    </source>
</evidence>
<dbReference type="GO" id="GO:0034587">
    <property type="term" value="P:piRNA processing"/>
    <property type="evidence" value="ECO:0007669"/>
    <property type="project" value="TreeGrafter"/>
</dbReference>
<evidence type="ECO:0000259" key="16">
    <source>
        <dbReference type="Pfam" id="PF13017"/>
    </source>
</evidence>
<comment type="similarity">
    <text evidence="3">Belongs to the maelstrom family.</text>
</comment>
<feature type="compositionally biased region" description="Basic and acidic residues" evidence="14">
    <location>
        <begin position="331"/>
        <end position="341"/>
    </location>
</feature>
<evidence type="ECO:0000256" key="9">
    <source>
        <dbReference type="ARBA" id="ARBA00023125"/>
    </source>
</evidence>
<feature type="region of interest" description="Disordered" evidence="14">
    <location>
        <begin position="77"/>
        <end position="96"/>
    </location>
</feature>
<dbReference type="GO" id="GO:0045892">
    <property type="term" value="P:negative regulation of DNA-templated transcription"/>
    <property type="evidence" value="ECO:0007669"/>
    <property type="project" value="TreeGrafter"/>
</dbReference>
<dbReference type="GO" id="GO:0060964">
    <property type="term" value="P:regulation of miRNA-mediated gene silencing"/>
    <property type="evidence" value="ECO:0007669"/>
    <property type="project" value="InterPro"/>
</dbReference>